<dbReference type="RefSeq" id="WP_378016650.1">
    <property type="nucleotide sequence ID" value="NZ_JBHSKT010000003.1"/>
</dbReference>
<keyword evidence="1" id="KW-0472">Membrane</keyword>
<dbReference type="Proteomes" id="UP001596161">
    <property type="component" value="Unassembled WGS sequence"/>
</dbReference>
<comment type="caution">
    <text evidence="2">The sequence shown here is derived from an EMBL/GenBank/DDBJ whole genome shotgun (WGS) entry which is preliminary data.</text>
</comment>
<reference evidence="3" key="1">
    <citation type="journal article" date="2019" name="Int. J. Syst. Evol. Microbiol.">
        <title>The Global Catalogue of Microorganisms (GCM) 10K type strain sequencing project: providing services to taxonomists for standard genome sequencing and annotation.</title>
        <authorList>
            <consortium name="The Broad Institute Genomics Platform"/>
            <consortium name="The Broad Institute Genome Sequencing Center for Infectious Disease"/>
            <person name="Wu L."/>
            <person name="Ma J."/>
        </authorList>
    </citation>
    <scope>NUCLEOTIDE SEQUENCE [LARGE SCALE GENOMIC DNA]</scope>
    <source>
        <strain evidence="3">KACC 12602</strain>
    </source>
</reference>
<accession>A0ABW0E7K8</accession>
<organism evidence="2 3">
    <name type="scientific">Adhaeribacter terreus</name>
    <dbReference type="NCBI Taxonomy" id="529703"/>
    <lineage>
        <taxon>Bacteria</taxon>
        <taxon>Pseudomonadati</taxon>
        <taxon>Bacteroidota</taxon>
        <taxon>Cytophagia</taxon>
        <taxon>Cytophagales</taxon>
        <taxon>Hymenobacteraceae</taxon>
        <taxon>Adhaeribacter</taxon>
    </lineage>
</organism>
<evidence type="ECO:0000313" key="2">
    <source>
        <dbReference type="EMBL" id="MFC5270279.1"/>
    </source>
</evidence>
<keyword evidence="1" id="KW-0812">Transmembrane</keyword>
<dbReference type="EMBL" id="JBHSKT010000003">
    <property type="protein sequence ID" value="MFC5270279.1"/>
    <property type="molecule type" value="Genomic_DNA"/>
</dbReference>
<sequence length="70" mass="7663">MQPDRHYIKIKAIAIALIVALIIIRISANGWDSGACDGVLCAFNLIGPFLLGLITFFIVFFISLKILDKG</sequence>
<evidence type="ECO:0000256" key="1">
    <source>
        <dbReference type="SAM" id="Phobius"/>
    </source>
</evidence>
<feature type="transmembrane region" description="Helical" evidence="1">
    <location>
        <begin position="43"/>
        <end position="64"/>
    </location>
</feature>
<name>A0ABW0E7K8_9BACT</name>
<keyword evidence="1" id="KW-1133">Transmembrane helix</keyword>
<proteinExistence type="predicted"/>
<feature type="transmembrane region" description="Helical" evidence="1">
    <location>
        <begin position="12"/>
        <end position="31"/>
    </location>
</feature>
<evidence type="ECO:0000313" key="3">
    <source>
        <dbReference type="Proteomes" id="UP001596161"/>
    </source>
</evidence>
<gene>
    <name evidence="2" type="ORF">ACFPIB_06650</name>
</gene>
<protein>
    <submittedName>
        <fullName evidence="2">Uncharacterized protein</fullName>
    </submittedName>
</protein>
<keyword evidence="3" id="KW-1185">Reference proteome</keyword>